<dbReference type="Pfam" id="PF25669">
    <property type="entry name" value="SMP_MUG190-like"/>
    <property type="match status" value="1"/>
</dbReference>
<dbReference type="SUPFAM" id="SSF49562">
    <property type="entry name" value="C2 domain (Calcium/lipid-binding domain, CaLB)"/>
    <property type="match status" value="1"/>
</dbReference>
<dbReference type="EMBL" id="EQ974177">
    <property type="protein sequence ID" value="EEF32251.1"/>
    <property type="molecule type" value="Genomic_DNA"/>
</dbReference>
<evidence type="ECO:0000256" key="1">
    <source>
        <dbReference type="ARBA" id="ARBA00004370"/>
    </source>
</evidence>
<dbReference type="GO" id="GO:0008289">
    <property type="term" value="F:lipid binding"/>
    <property type="evidence" value="ECO:0007669"/>
    <property type="project" value="UniProtKB-KW"/>
</dbReference>
<dbReference type="GO" id="GO:0016020">
    <property type="term" value="C:membrane"/>
    <property type="evidence" value="ECO:0007669"/>
    <property type="project" value="UniProtKB-SubCell"/>
</dbReference>
<dbReference type="InterPro" id="IPR052847">
    <property type="entry name" value="Ext_Synaptotagmin/KAHRP-like"/>
</dbReference>
<dbReference type="InParanoid" id="B9SVW6"/>
<dbReference type="InterPro" id="IPR035892">
    <property type="entry name" value="C2_domain_sf"/>
</dbReference>
<keyword evidence="7" id="KW-0812">Transmembrane</keyword>
<keyword evidence="7" id="KW-1133">Transmembrane helix</keyword>
<sequence>MDITETSIMHHVGIILFVLWLLSYFNRCHPFAFFISLIYLYLVHERYVMRLRRKLQFQERKQANQKRALSDSESVRWLNHAVEKIWPICMEQIASQKILLPIIPWFLEKYKPWTAKKAVVQHMYLGRTPPLFTEMRVLRECTGDDHLVLELGMNFCTADDMSSVLAVKLRRRLGFGMWAKLHMTAMHVEGKVLIGVKFLSHWPFLGRLRICFAEPPYFQMTVKPVFTHGLDVTELPGIAGWLDKLLSVAFEQTLVQPNMLVVDMEKFASPKPENWFSVDEKEPIAYVKVEVMEATDMKPSDLNGLADPYVKGQLGSYKFRTKIQRKTLAPKWQEEFKIPICTWDSPNVLVIEVRDKDHFVDDSLGDCIININDLRDGGRHDMWLPLQNIKIGRLHLAITVLEENAKVGANIFDGDTLSKEEMQDSFINETANRASFSSSTASDKSPRVIDNLEPINIEGQEQTGIWVHQPGNEVSQTWEPRKGKSMRLDSRARRVPGDSFGSSNLPVSGPLNNDSSSSDENVDGKSSMNRVQRGLRKISSVFHRGSKKEDSMGSNEDAVQSPYANIKAVNQKEIGVTFVVEDSLSGSTVVKNSNAVNLSPDGIAPETPGKGNVKDRAKSILKHAEKSARSIRHVLSRKGSRKSRGDSSVVTELEIYPESESSDDEELSSSQVEKIPIVSCPTTNTCGNDDADKVEDNVVQVDSVELVTDTEGQMNKVNVEALESGDENKVSSFSGGNELEEFSKPQLSDEKLEVSKPQLSGDKIE</sequence>
<feature type="region of interest" description="Disordered" evidence="6">
    <location>
        <begin position="719"/>
        <end position="765"/>
    </location>
</feature>
<keyword evidence="5 7" id="KW-0472">Membrane</keyword>
<evidence type="ECO:0000256" key="2">
    <source>
        <dbReference type="ARBA" id="ARBA00022448"/>
    </source>
</evidence>
<dbReference type="CDD" id="cd00030">
    <property type="entry name" value="C2"/>
    <property type="match status" value="1"/>
</dbReference>
<proteinExistence type="predicted"/>
<feature type="compositionally biased region" description="Basic and acidic residues" evidence="6">
    <location>
        <begin position="479"/>
        <end position="496"/>
    </location>
</feature>
<evidence type="ECO:0000313" key="11">
    <source>
        <dbReference type="Proteomes" id="UP000008311"/>
    </source>
</evidence>
<dbReference type="CDD" id="cd21669">
    <property type="entry name" value="SMP_SF"/>
    <property type="match status" value="1"/>
</dbReference>
<evidence type="ECO:0008006" key="12">
    <source>
        <dbReference type="Google" id="ProtNLM"/>
    </source>
</evidence>
<dbReference type="Gene3D" id="2.60.40.150">
    <property type="entry name" value="C2 domain"/>
    <property type="match status" value="1"/>
</dbReference>
<feature type="region of interest" description="Disordered" evidence="6">
    <location>
        <begin position="629"/>
        <end position="650"/>
    </location>
</feature>
<dbReference type="SMART" id="SM00239">
    <property type="entry name" value="C2"/>
    <property type="match status" value="1"/>
</dbReference>
<organism evidence="10 11">
    <name type="scientific">Ricinus communis</name>
    <name type="common">Castor bean</name>
    <dbReference type="NCBI Taxonomy" id="3988"/>
    <lineage>
        <taxon>Eukaryota</taxon>
        <taxon>Viridiplantae</taxon>
        <taxon>Streptophyta</taxon>
        <taxon>Embryophyta</taxon>
        <taxon>Tracheophyta</taxon>
        <taxon>Spermatophyta</taxon>
        <taxon>Magnoliopsida</taxon>
        <taxon>eudicotyledons</taxon>
        <taxon>Gunneridae</taxon>
        <taxon>Pentapetalae</taxon>
        <taxon>rosids</taxon>
        <taxon>fabids</taxon>
        <taxon>Malpighiales</taxon>
        <taxon>Euphorbiaceae</taxon>
        <taxon>Acalyphoideae</taxon>
        <taxon>Acalypheae</taxon>
        <taxon>Ricinus</taxon>
    </lineage>
</organism>
<dbReference type="InterPro" id="IPR031468">
    <property type="entry name" value="SMP_LBD"/>
</dbReference>
<dbReference type="OMA" id="LCMEEIV"/>
<dbReference type="PROSITE" id="PS50004">
    <property type="entry name" value="C2"/>
    <property type="match status" value="1"/>
</dbReference>
<dbReference type="GO" id="GO:0006869">
    <property type="term" value="P:lipid transport"/>
    <property type="evidence" value="ECO:0007669"/>
    <property type="project" value="UniProtKB-KW"/>
</dbReference>
<feature type="domain" description="SMP-LTD" evidence="9">
    <location>
        <begin position="71"/>
        <end position="265"/>
    </location>
</feature>
<dbReference type="OrthoDB" id="270970at2759"/>
<keyword evidence="11" id="KW-1185">Reference proteome</keyword>
<reference evidence="11" key="1">
    <citation type="journal article" date="2010" name="Nat. Biotechnol.">
        <title>Draft genome sequence of the oilseed species Ricinus communis.</title>
        <authorList>
            <person name="Chan A.P."/>
            <person name="Crabtree J."/>
            <person name="Zhao Q."/>
            <person name="Lorenzi H."/>
            <person name="Orvis J."/>
            <person name="Puiu D."/>
            <person name="Melake-Berhan A."/>
            <person name="Jones K.M."/>
            <person name="Redman J."/>
            <person name="Chen G."/>
            <person name="Cahoon E.B."/>
            <person name="Gedil M."/>
            <person name="Stanke M."/>
            <person name="Haas B.J."/>
            <person name="Wortman J.R."/>
            <person name="Fraser-Liggett C.M."/>
            <person name="Ravel J."/>
            <person name="Rabinowicz P.D."/>
        </authorList>
    </citation>
    <scope>NUCLEOTIDE SEQUENCE [LARGE SCALE GENOMIC DNA]</scope>
    <source>
        <strain evidence="11">cv. Hale</strain>
    </source>
</reference>
<dbReference type="FunCoup" id="B9SVW6">
    <property type="interactions" value="992"/>
</dbReference>
<dbReference type="PROSITE" id="PS51847">
    <property type="entry name" value="SMP"/>
    <property type="match status" value="1"/>
</dbReference>
<comment type="subcellular location">
    <subcellularLocation>
        <location evidence="1">Membrane</location>
    </subcellularLocation>
</comment>
<accession>B9SVW6</accession>
<evidence type="ECO:0000256" key="3">
    <source>
        <dbReference type="ARBA" id="ARBA00023055"/>
    </source>
</evidence>
<evidence type="ECO:0000313" key="10">
    <source>
        <dbReference type="EMBL" id="EEF32251.1"/>
    </source>
</evidence>
<keyword evidence="2" id="KW-0813">Transport</keyword>
<evidence type="ECO:0000256" key="7">
    <source>
        <dbReference type="SAM" id="Phobius"/>
    </source>
</evidence>
<dbReference type="PANTHER" id="PTHR47042:SF4">
    <property type="entry name" value="OS02G0313700 PROTEIN"/>
    <property type="match status" value="1"/>
</dbReference>
<name>B9SVW6_RICCO</name>
<evidence type="ECO:0000259" key="8">
    <source>
        <dbReference type="PROSITE" id="PS50004"/>
    </source>
</evidence>
<dbReference type="eggNOG" id="KOG1012">
    <property type="taxonomic scope" value="Eukaryota"/>
</dbReference>
<keyword evidence="4" id="KW-0446">Lipid-binding</keyword>
<dbReference type="KEGG" id="rcu:8271087"/>
<dbReference type="Proteomes" id="UP000008311">
    <property type="component" value="Unassembled WGS sequence"/>
</dbReference>
<feature type="region of interest" description="Disordered" evidence="6">
    <location>
        <begin position="461"/>
        <end position="558"/>
    </location>
</feature>
<dbReference type="InterPro" id="IPR000008">
    <property type="entry name" value="C2_dom"/>
</dbReference>
<keyword evidence="3" id="KW-0445">Lipid transport</keyword>
<feature type="compositionally biased region" description="Basic and acidic residues" evidence="6">
    <location>
        <begin position="741"/>
        <end position="754"/>
    </location>
</feature>
<dbReference type="STRING" id="3988.B9SVW6"/>
<gene>
    <name evidence="10" type="ORF">RCOM_0747070</name>
</gene>
<evidence type="ECO:0000259" key="9">
    <source>
        <dbReference type="PROSITE" id="PS51847"/>
    </source>
</evidence>
<feature type="domain" description="C2" evidence="8">
    <location>
        <begin position="270"/>
        <end position="384"/>
    </location>
</feature>
<feature type="compositionally biased region" description="Basic residues" evidence="6">
    <location>
        <begin position="629"/>
        <end position="642"/>
    </location>
</feature>
<dbReference type="PANTHER" id="PTHR47042">
    <property type="entry name" value="C2 DOMAIN-CONTAINING PROTEIN-LIKE"/>
    <property type="match status" value="1"/>
</dbReference>
<dbReference type="AlphaFoldDB" id="B9SVW6"/>
<evidence type="ECO:0000256" key="5">
    <source>
        <dbReference type="ARBA" id="ARBA00023136"/>
    </source>
</evidence>
<protein>
    <recommendedName>
        <fullName evidence="12">Integral membrane single C2 domain protein</fullName>
    </recommendedName>
</protein>
<dbReference type="Pfam" id="PF00168">
    <property type="entry name" value="C2"/>
    <property type="match status" value="1"/>
</dbReference>
<feature type="transmembrane region" description="Helical" evidence="7">
    <location>
        <begin position="7"/>
        <end position="25"/>
    </location>
</feature>
<evidence type="ECO:0000256" key="4">
    <source>
        <dbReference type="ARBA" id="ARBA00023121"/>
    </source>
</evidence>
<evidence type="ECO:0000256" key="6">
    <source>
        <dbReference type="SAM" id="MobiDB-lite"/>
    </source>
</evidence>